<gene>
    <name evidence="8" type="ORF">BCR44DRAFT_87018</name>
</gene>
<dbReference type="Pfam" id="PF00503">
    <property type="entry name" value="G-alpha"/>
    <property type="match status" value="1"/>
</dbReference>
<dbReference type="GO" id="GO:0046872">
    <property type="term" value="F:metal ion binding"/>
    <property type="evidence" value="ECO:0007669"/>
    <property type="project" value="UniProtKB-KW"/>
</dbReference>
<evidence type="ECO:0000313" key="9">
    <source>
        <dbReference type="Proteomes" id="UP000193411"/>
    </source>
</evidence>
<evidence type="ECO:0000256" key="4">
    <source>
        <dbReference type="ARBA" id="ARBA00023134"/>
    </source>
</evidence>
<dbReference type="EMBL" id="MCFL01000035">
    <property type="protein sequence ID" value="ORZ33541.1"/>
    <property type="molecule type" value="Genomic_DNA"/>
</dbReference>
<keyword evidence="2 6" id="KW-0547">Nucleotide-binding</keyword>
<dbReference type="GO" id="GO:0005525">
    <property type="term" value="F:GTP binding"/>
    <property type="evidence" value="ECO:0007669"/>
    <property type="project" value="UniProtKB-KW"/>
</dbReference>
<dbReference type="STRING" id="765915.A0A1Y2HI37"/>
<dbReference type="GO" id="GO:0007186">
    <property type="term" value="P:G protein-coupled receptor signaling pathway"/>
    <property type="evidence" value="ECO:0007669"/>
    <property type="project" value="InterPro"/>
</dbReference>
<dbReference type="Proteomes" id="UP000193411">
    <property type="component" value="Unassembled WGS sequence"/>
</dbReference>
<dbReference type="GO" id="GO:0003924">
    <property type="term" value="F:GTPase activity"/>
    <property type="evidence" value="ECO:0007669"/>
    <property type="project" value="InterPro"/>
</dbReference>
<keyword evidence="4 6" id="KW-0342">GTP-binding</keyword>
<dbReference type="InterPro" id="IPR027417">
    <property type="entry name" value="P-loop_NTPase"/>
</dbReference>
<dbReference type="GO" id="GO:0005737">
    <property type="term" value="C:cytoplasm"/>
    <property type="evidence" value="ECO:0007669"/>
    <property type="project" value="TreeGrafter"/>
</dbReference>
<feature type="binding site" evidence="6">
    <location>
        <begin position="154"/>
        <end position="155"/>
    </location>
    <ligand>
        <name>GTP</name>
        <dbReference type="ChEBI" id="CHEBI:37565"/>
    </ligand>
</feature>
<dbReference type="AlphaFoldDB" id="A0A1Y2HI37"/>
<dbReference type="GO" id="GO:0005834">
    <property type="term" value="C:heterotrimeric G-protein complex"/>
    <property type="evidence" value="ECO:0007669"/>
    <property type="project" value="InterPro"/>
</dbReference>
<dbReference type="FunFam" id="3.40.50.300:FF:002307">
    <property type="entry name" value="Guanine nucleotide-binding protein G(k) subunit alpha"/>
    <property type="match status" value="1"/>
</dbReference>
<reference evidence="8 9" key="1">
    <citation type="submission" date="2016-07" db="EMBL/GenBank/DDBJ databases">
        <title>Pervasive Adenine N6-methylation of Active Genes in Fungi.</title>
        <authorList>
            <consortium name="DOE Joint Genome Institute"/>
            <person name="Mondo S.J."/>
            <person name="Dannebaum R.O."/>
            <person name="Kuo R.C."/>
            <person name="Labutti K."/>
            <person name="Haridas S."/>
            <person name="Kuo A."/>
            <person name="Salamov A."/>
            <person name="Ahrendt S.R."/>
            <person name="Lipzen A."/>
            <person name="Sullivan W."/>
            <person name="Andreopoulos W.B."/>
            <person name="Clum A."/>
            <person name="Lindquist E."/>
            <person name="Daum C."/>
            <person name="Ramamoorthy G.K."/>
            <person name="Gryganskyi A."/>
            <person name="Culley D."/>
            <person name="Magnuson J.K."/>
            <person name="James T.Y."/>
            <person name="O'Malley M.A."/>
            <person name="Stajich J.E."/>
            <person name="Spatafora J.W."/>
            <person name="Visel A."/>
            <person name="Grigoriev I.V."/>
        </authorList>
    </citation>
    <scope>NUCLEOTIDE SEQUENCE [LARGE SCALE GENOMIC DNA]</scope>
    <source>
        <strain evidence="8 9">PL171</strain>
    </source>
</reference>
<evidence type="ECO:0000313" key="8">
    <source>
        <dbReference type="EMBL" id="ORZ33541.1"/>
    </source>
</evidence>
<feature type="binding site" evidence="6">
    <location>
        <position position="329"/>
    </location>
    <ligand>
        <name>GTP</name>
        <dbReference type="ChEBI" id="CHEBI:37565"/>
    </ligand>
</feature>
<keyword evidence="3 7" id="KW-0460">Magnesium</keyword>
<feature type="binding site" evidence="6">
    <location>
        <begin position="45"/>
        <end position="50"/>
    </location>
    <ligand>
        <name>GTP</name>
        <dbReference type="ChEBI" id="CHEBI:37565"/>
    </ligand>
</feature>
<dbReference type="InterPro" id="IPR011025">
    <property type="entry name" value="GproteinA_insert"/>
</dbReference>
<dbReference type="InterPro" id="IPR001019">
    <property type="entry name" value="Gprotein_alpha_su"/>
</dbReference>
<dbReference type="PANTHER" id="PTHR10218">
    <property type="entry name" value="GTP-BINDING PROTEIN ALPHA SUBUNIT"/>
    <property type="match status" value="1"/>
</dbReference>
<dbReference type="PANTHER" id="PTHR10218:SF302">
    <property type="entry name" value="GUANINE NUCLEOTIDE-BINDING PROTEIN ALPHA-5 SUBUNIT"/>
    <property type="match status" value="1"/>
</dbReference>
<dbReference type="PRINTS" id="PR00318">
    <property type="entry name" value="GPROTEINA"/>
</dbReference>
<evidence type="ECO:0000256" key="2">
    <source>
        <dbReference type="ARBA" id="ARBA00022741"/>
    </source>
</evidence>
<keyword evidence="9" id="KW-1185">Reference proteome</keyword>
<dbReference type="GO" id="GO:0031683">
    <property type="term" value="F:G-protein beta/gamma-subunit complex binding"/>
    <property type="evidence" value="ECO:0007669"/>
    <property type="project" value="InterPro"/>
</dbReference>
<dbReference type="OrthoDB" id="5817230at2759"/>
<feature type="binding site" evidence="6">
    <location>
        <begin position="204"/>
        <end position="208"/>
    </location>
    <ligand>
        <name>GTP</name>
        <dbReference type="ChEBI" id="CHEBI:37565"/>
    </ligand>
</feature>
<protein>
    <submittedName>
        <fullName evidence="8">Guanine nucleotide-binding protein G(O) subunit alpha-like protein</fullName>
    </submittedName>
</protein>
<evidence type="ECO:0000256" key="6">
    <source>
        <dbReference type="PIRSR" id="PIRSR601019-1"/>
    </source>
</evidence>
<evidence type="ECO:0000256" key="1">
    <source>
        <dbReference type="ARBA" id="ARBA00022723"/>
    </source>
</evidence>
<evidence type="ECO:0000256" key="7">
    <source>
        <dbReference type="PIRSR" id="PIRSR601019-2"/>
    </source>
</evidence>
<dbReference type="SMART" id="SM00275">
    <property type="entry name" value="G_alpha"/>
    <property type="match status" value="1"/>
</dbReference>
<dbReference type="Gene3D" id="1.10.400.10">
    <property type="entry name" value="GI Alpha 1, domain 2-like"/>
    <property type="match status" value="1"/>
</dbReference>
<feature type="binding site" evidence="7">
    <location>
        <position position="185"/>
    </location>
    <ligand>
        <name>Mg(2+)</name>
        <dbReference type="ChEBI" id="CHEBI:18420"/>
    </ligand>
</feature>
<sequence>MGCLTSKEAEVTPEKARNTEIEQQIRDDKLKMDKEVKMLLLGTGESGKSTILKQMQLIHGVGFSDADRVAIREVVINNLLQSMQAILDAMSTRLQLDFADKDKCTPLMNAFVEGSKAVNPAAVDPGLVAAIKGMLADEGVKTALARAKEYQLNDSAKYYFEHIDRITQPGFTPTDQDILRSRVKTTGIVENTFIIDNLTFRMFDVGGQRSERKKWIHCFENVTAIVYMAALSEYDQRLFEDESQNRMKESLQLFSSICNSRWFTKTSMILFLNKIDLFREKILVSPIEIEFPEYEGGPRYDLACAFFQEKFEELNQSESKEVYIHLTCATDTTQIRFVMAAVRDIVMKNNLVDAGLL</sequence>
<dbReference type="PROSITE" id="PS51882">
    <property type="entry name" value="G_ALPHA"/>
    <property type="match status" value="1"/>
</dbReference>
<dbReference type="PRINTS" id="PR01241">
    <property type="entry name" value="GPROTEINAFNG"/>
</dbReference>
<feature type="binding site" evidence="6">
    <location>
        <begin position="273"/>
        <end position="276"/>
    </location>
    <ligand>
        <name>GTP</name>
        <dbReference type="ChEBI" id="CHEBI:37565"/>
    </ligand>
</feature>
<evidence type="ECO:0000256" key="3">
    <source>
        <dbReference type="ARBA" id="ARBA00022842"/>
    </source>
</evidence>
<dbReference type="GO" id="GO:0001664">
    <property type="term" value="F:G protein-coupled receptor binding"/>
    <property type="evidence" value="ECO:0007669"/>
    <property type="project" value="InterPro"/>
</dbReference>
<keyword evidence="1 7" id="KW-0479">Metal-binding</keyword>
<dbReference type="InterPro" id="IPR002975">
    <property type="entry name" value="Fungi_Gprotein_alpha"/>
</dbReference>
<evidence type="ECO:0000256" key="5">
    <source>
        <dbReference type="ARBA" id="ARBA00023224"/>
    </source>
</evidence>
<dbReference type="Gene3D" id="3.40.50.300">
    <property type="entry name" value="P-loop containing nucleotide triphosphate hydrolases"/>
    <property type="match status" value="1"/>
</dbReference>
<dbReference type="GO" id="GO:0000750">
    <property type="term" value="P:pheromone-dependent signal transduction involved in conjugation with cellular fusion"/>
    <property type="evidence" value="ECO:0007669"/>
    <property type="project" value="TreeGrafter"/>
</dbReference>
<organism evidence="8 9">
    <name type="scientific">Catenaria anguillulae PL171</name>
    <dbReference type="NCBI Taxonomy" id="765915"/>
    <lineage>
        <taxon>Eukaryota</taxon>
        <taxon>Fungi</taxon>
        <taxon>Fungi incertae sedis</taxon>
        <taxon>Blastocladiomycota</taxon>
        <taxon>Blastocladiomycetes</taxon>
        <taxon>Blastocladiales</taxon>
        <taxon>Catenariaceae</taxon>
        <taxon>Catenaria</taxon>
    </lineage>
</organism>
<proteinExistence type="predicted"/>
<name>A0A1Y2HI37_9FUNG</name>
<feature type="binding site" evidence="6">
    <location>
        <begin position="179"/>
        <end position="185"/>
    </location>
    <ligand>
        <name>GTP</name>
        <dbReference type="ChEBI" id="CHEBI:37565"/>
    </ligand>
</feature>
<comment type="caution">
    <text evidence="8">The sequence shown here is derived from an EMBL/GenBank/DDBJ whole genome shotgun (WGS) entry which is preliminary data.</text>
</comment>
<dbReference type="SUPFAM" id="SSF47895">
    <property type="entry name" value="Transducin (alpha subunit), insertion domain"/>
    <property type="match status" value="1"/>
</dbReference>
<dbReference type="SUPFAM" id="SSF52540">
    <property type="entry name" value="P-loop containing nucleoside triphosphate hydrolases"/>
    <property type="match status" value="1"/>
</dbReference>
<dbReference type="CDD" id="cd00066">
    <property type="entry name" value="G-alpha"/>
    <property type="match status" value="1"/>
</dbReference>
<keyword evidence="5" id="KW-0807">Transducer</keyword>
<feature type="binding site" evidence="7">
    <location>
        <position position="49"/>
    </location>
    <ligand>
        <name>Mg(2+)</name>
        <dbReference type="ChEBI" id="CHEBI:18420"/>
    </ligand>
</feature>
<accession>A0A1Y2HI37</accession>